<evidence type="ECO:0000256" key="2">
    <source>
        <dbReference type="SAM" id="Phobius"/>
    </source>
</evidence>
<evidence type="ECO:0000313" key="3">
    <source>
        <dbReference type="EMBL" id="KAJ7026615.1"/>
    </source>
</evidence>
<evidence type="ECO:0000256" key="1">
    <source>
        <dbReference type="SAM" id="MobiDB-lite"/>
    </source>
</evidence>
<keyword evidence="2" id="KW-0812">Transmembrane</keyword>
<comment type="caution">
    <text evidence="3">The sequence shown here is derived from an EMBL/GenBank/DDBJ whole genome shotgun (WGS) entry which is preliminary data.</text>
</comment>
<feature type="region of interest" description="Disordered" evidence="1">
    <location>
        <begin position="292"/>
        <end position="318"/>
    </location>
</feature>
<evidence type="ECO:0008006" key="5">
    <source>
        <dbReference type="Google" id="ProtNLM"/>
    </source>
</evidence>
<evidence type="ECO:0000313" key="4">
    <source>
        <dbReference type="Proteomes" id="UP001218188"/>
    </source>
</evidence>
<name>A0AAD6WVV5_9AGAR</name>
<organism evidence="3 4">
    <name type="scientific">Mycena alexandri</name>
    <dbReference type="NCBI Taxonomy" id="1745969"/>
    <lineage>
        <taxon>Eukaryota</taxon>
        <taxon>Fungi</taxon>
        <taxon>Dikarya</taxon>
        <taxon>Basidiomycota</taxon>
        <taxon>Agaricomycotina</taxon>
        <taxon>Agaricomycetes</taxon>
        <taxon>Agaricomycetidae</taxon>
        <taxon>Agaricales</taxon>
        <taxon>Marasmiineae</taxon>
        <taxon>Mycenaceae</taxon>
        <taxon>Mycena</taxon>
    </lineage>
</organism>
<feature type="transmembrane region" description="Helical" evidence="2">
    <location>
        <begin position="94"/>
        <end position="115"/>
    </location>
</feature>
<gene>
    <name evidence="3" type="ORF">C8F04DRAFT_1124655</name>
</gene>
<dbReference type="Proteomes" id="UP001218188">
    <property type="component" value="Unassembled WGS sequence"/>
</dbReference>
<keyword evidence="2" id="KW-0472">Membrane</keyword>
<feature type="transmembrane region" description="Helical" evidence="2">
    <location>
        <begin position="127"/>
        <end position="148"/>
    </location>
</feature>
<keyword evidence="2" id="KW-1133">Transmembrane helix</keyword>
<feature type="transmembrane region" description="Helical" evidence="2">
    <location>
        <begin position="55"/>
        <end position="82"/>
    </location>
</feature>
<accession>A0AAD6WVV5</accession>
<feature type="transmembrane region" description="Helical" evidence="2">
    <location>
        <begin position="230"/>
        <end position="255"/>
    </location>
</feature>
<feature type="transmembrane region" description="Helical" evidence="2">
    <location>
        <begin position="201"/>
        <end position="224"/>
    </location>
</feature>
<keyword evidence="4" id="KW-1185">Reference proteome</keyword>
<dbReference type="AlphaFoldDB" id="A0AAD6WVV5"/>
<protein>
    <recommendedName>
        <fullName evidence="5">Transmembrane protein</fullName>
    </recommendedName>
</protein>
<proteinExistence type="predicted"/>
<sequence>MCAFNVRCWLSSRSSSAASLLLASSWLNVGLYTLELVLCWRYFQRPNRPFVYKLGVGALVFFDTAGTLTICINLVFVLLHLGGDQVALLSPTSVTIFMTYCSAAVEQAILCHLYLSLTKNKLVTAGLGLLILAHMGLGFSSGALILVLDSELTAALNTTTAASVTCAATDLCIAVCLASKAWTLLSPTDVIPQRDSFVRRFLLLCVSAGLIVALNTLIMMGLLLKHSAAFSFFFSCQGRVYSLTLLTNFLVGVYFRRDTSTASSITVTSPRGDYTSNLTSALFDVIEGYETATTSNHPPRRGNAESKPLPTKTSPPVPYDYNLASEWMQLERRPPTHSAP</sequence>
<dbReference type="EMBL" id="JARJCM010000135">
    <property type="protein sequence ID" value="KAJ7026615.1"/>
    <property type="molecule type" value="Genomic_DNA"/>
</dbReference>
<feature type="transmembrane region" description="Helical" evidence="2">
    <location>
        <begin position="160"/>
        <end position="180"/>
    </location>
</feature>
<reference evidence="3" key="1">
    <citation type="submission" date="2023-03" db="EMBL/GenBank/DDBJ databases">
        <title>Massive genome expansion in bonnet fungi (Mycena s.s.) driven by repeated elements and novel gene families across ecological guilds.</title>
        <authorList>
            <consortium name="Lawrence Berkeley National Laboratory"/>
            <person name="Harder C.B."/>
            <person name="Miyauchi S."/>
            <person name="Viragh M."/>
            <person name="Kuo A."/>
            <person name="Thoen E."/>
            <person name="Andreopoulos B."/>
            <person name="Lu D."/>
            <person name="Skrede I."/>
            <person name="Drula E."/>
            <person name="Henrissat B."/>
            <person name="Morin E."/>
            <person name="Kohler A."/>
            <person name="Barry K."/>
            <person name="LaButti K."/>
            <person name="Morin E."/>
            <person name="Salamov A."/>
            <person name="Lipzen A."/>
            <person name="Mereny Z."/>
            <person name="Hegedus B."/>
            <person name="Baldrian P."/>
            <person name="Stursova M."/>
            <person name="Weitz H."/>
            <person name="Taylor A."/>
            <person name="Grigoriev I.V."/>
            <person name="Nagy L.G."/>
            <person name="Martin F."/>
            <person name="Kauserud H."/>
        </authorList>
    </citation>
    <scope>NUCLEOTIDE SEQUENCE</scope>
    <source>
        <strain evidence="3">CBHHK200</strain>
    </source>
</reference>
<feature type="transmembrane region" description="Helical" evidence="2">
    <location>
        <begin position="20"/>
        <end position="43"/>
    </location>
</feature>